<protein>
    <recommendedName>
        <fullName evidence="4">BESS domain-containing protein</fullName>
    </recommendedName>
</protein>
<accession>A0A194QAA9</accession>
<gene>
    <name evidence="2" type="ORF">RR46_09671</name>
</gene>
<keyword evidence="3" id="KW-1185">Reference proteome</keyword>
<dbReference type="Proteomes" id="UP000053268">
    <property type="component" value="Unassembled WGS sequence"/>
</dbReference>
<reference evidence="2 3" key="1">
    <citation type="journal article" date="2015" name="Nat. Commun.">
        <title>Outbred genome sequencing and CRISPR/Cas9 gene editing in butterflies.</title>
        <authorList>
            <person name="Li X."/>
            <person name="Fan D."/>
            <person name="Zhang W."/>
            <person name="Liu G."/>
            <person name="Zhang L."/>
            <person name="Zhao L."/>
            <person name="Fang X."/>
            <person name="Chen L."/>
            <person name="Dong Y."/>
            <person name="Chen Y."/>
            <person name="Ding Y."/>
            <person name="Zhao R."/>
            <person name="Feng M."/>
            <person name="Zhu Y."/>
            <person name="Feng Y."/>
            <person name="Jiang X."/>
            <person name="Zhu D."/>
            <person name="Xiang H."/>
            <person name="Feng X."/>
            <person name="Li S."/>
            <person name="Wang J."/>
            <person name="Zhang G."/>
            <person name="Kronforst M.R."/>
            <person name="Wang W."/>
        </authorList>
    </citation>
    <scope>NUCLEOTIDE SEQUENCE [LARGE SCALE GENOMIC DNA]</scope>
    <source>
        <strain evidence="2">Ya'a_city_454_Px</strain>
        <tissue evidence="2">Whole body</tissue>
    </source>
</reference>
<feature type="compositionally biased region" description="Basic residues" evidence="1">
    <location>
        <begin position="90"/>
        <end position="100"/>
    </location>
</feature>
<dbReference type="EMBL" id="KQ459232">
    <property type="protein sequence ID" value="KPJ02468.1"/>
    <property type="molecule type" value="Genomic_DNA"/>
</dbReference>
<feature type="compositionally biased region" description="Acidic residues" evidence="1">
    <location>
        <begin position="60"/>
        <end position="76"/>
    </location>
</feature>
<sequence length="223" mass="25858">MHTKKKWLGKKLKKRWEWMTGNKGTGNLTNWVWGNEMSFIEPYIKLRPIDTSSNLSVDSTDSEINDNTDNENEQDETQNVQSPEPEMAKIKKRTVKRRRHESGDTIDNIMTNINTEINAERNAERNAPETTVEVPCDRIDMEFLGYANTVKRLSLRNQALIKFEITKIITRHQLQELSSDRKNSTLNISNNDASLIENVELTDLQTYFVDVEQKHTPDMQTST</sequence>
<name>A0A194QAA9_PAPXU</name>
<evidence type="ECO:0000256" key="1">
    <source>
        <dbReference type="SAM" id="MobiDB-lite"/>
    </source>
</evidence>
<evidence type="ECO:0008006" key="4">
    <source>
        <dbReference type="Google" id="ProtNLM"/>
    </source>
</evidence>
<proteinExistence type="predicted"/>
<feature type="region of interest" description="Disordered" evidence="1">
    <location>
        <begin position="54"/>
        <end position="102"/>
    </location>
</feature>
<evidence type="ECO:0000313" key="3">
    <source>
        <dbReference type="Proteomes" id="UP000053268"/>
    </source>
</evidence>
<organism evidence="2 3">
    <name type="scientific">Papilio xuthus</name>
    <name type="common">Asian swallowtail butterfly</name>
    <dbReference type="NCBI Taxonomy" id="66420"/>
    <lineage>
        <taxon>Eukaryota</taxon>
        <taxon>Metazoa</taxon>
        <taxon>Ecdysozoa</taxon>
        <taxon>Arthropoda</taxon>
        <taxon>Hexapoda</taxon>
        <taxon>Insecta</taxon>
        <taxon>Pterygota</taxon>
        <taxon>Neoptera</taxon>
        <taxon>Endopterygota</taxon>
        <taxon>Lepidoptera</taxon>
        <taxon>Glossata</taxon>
        <taxon>Ditrysia</taxon>
        <taxon>Papilionoidea</taxon>
        <taxon>Papilionidae</taxon>
        <taxon>Papilioninae</taxon>
        <taxon>Papilio</taxon>
    </lineage>
</organism>
<evidence type="ECO:0000313" key="2">
    <source>
        <dbReference type="EMBL" id="KPJ02468.1"/>
    </source>
</evidence>
<dbReference type="AlphaFoldDB" id="A0A194QAA9"/>